<gene>
    <name evidence="11" type="ORF">FVE85_2295</name>
</gene>
<dbReference type="SUPFAM" id="SSF55681">
    <property type="entry name" value="Class II aaRS and biotin synthetases"/>
    <property type="match status" value="1"/>
</dbReference>
<dbReference type="PANTHER" id="PTHR43382">
    <property type="entry name" value="PROLYL-TRNA SYNTHETASE"/>
    <property type="match status" value="1"/>
</dbReference>
<dbReference type="InterPro" id="IPR004499">
    <property type="entry name" value="Pro-tRNA-ligase_IIa_arc-type"/>
</dbReference>
<dbReference type="FunFam" id="3.40.50.800:FF:000005">
    <property type="entry name" value="bifunctional glutamate/proline--tRNA ligase"/>
    <property type="match status" value="1"/>
</dbReference>
<dbReference type="Gene3D" id="3.40.50.800">
    <property type="entry name" value="Anticodon-binding domain"/>
    <property type="match status" value="1"/>
</dbReference>
<dbReference type="EC" id="6.1.1.15" evidence="1"/>
<dbReference type="SUPFAM" id="SSF52954">
    <property type="entry name" value="Class II aaRS ABD-related"/>
    <property type="match status" value="1"/>
</dbReference>
<dbReference type="InterPro" id="IPR036621">
    <property type="entry name" value="Anticodon-bd_dom_sf"/>
</dbReference>
<dbReference type="Pfam" id="PF09180">
    <property type="entry name" value="ProRS-C_1"/>
    <property type="match status" value="1"/>
</dbReference>
<dbReference type="Gene3D" id="3.30.930.10">
    <property type="entry name" value="Bira Bifunctional Protein, Domain 2"/>
    <property type="match status" value="1"/>
</dbReference>
<keyword evidence="5" id="KW-0648">Protein biosynthesis</keyword>
<feature type="compositionally biased region" description="Basic and acidic residues" evidence="9">
    <location>
        <begin position="30"/>
        <end position="44"/>
    </location>
</feature>
<dbReference type="FunFam" id="3.30.930.10:FF:000007">
    <property type="entry name" value="Bifunctional glutamate/proline--tRNA ligase"/>
    <property type="match status" value="1"/>
</dbReference>
<dbReference type="InterPro" id="IPR033721">
    <property type="entry name" value="ProRS_core_arch_euk"/>
</dbReference>
<dbReference type="Pfam" id="PF03129">
    <property type="entry name" value="HGTP_anticodon"/>
    <property type="match status" value="1"/>
</dbReference>
<organism evidence="11 12">
    <name type="scientific">Porphyridium purpureum</name>
    <name type="common">Red alga</name>
    <name type="synonym">Porphyridium cruentum</name>
    <dbReference type="NCBI Taxonomy" id="35688"/>
    <lineage>
        <taxon>Eukaryota</taxon>
        <taxon>Rhodophyta</taxon>
        <taxon>Bangiophyceae</taxon>
        <taxon>Porphyridiales</taxon>
        <taxon>Porphyridiaceae</taxon>
        <taxon>Porphyridium</taxon>
    </lineage>
</organism>
<evidence type="ECO:0000313" key="12">
    <source>
        <dbReference type="Proteomes" id="UP000324585"/>
    </source>
</evidence>
<proteinExistence type="inferred from homology"/>
<evidence type="ECO:0000256" key="4">
    <source>
        <dbReference type="ARBA" id="ARBA00022840"/>
    </source>
</evidence>
<protein>
    <recommendedName>
        <fullName evidence="1">proline--tRNA ligase</fullName>
        <ecNumber evidence="1">6.1.1.15</ecNumber>
    </recommendedName>
    <alternativeName>
        <fullName evidence="7">Prolyl-tRNA synthetase</fullName>
    </alternativeName>
</protein>
<dbReference type="Proteomes" id="UP000324585">
    <property type="component" value="Unassembled WGS sequence"/>
</dbReference>
<evidence type="ECO:0000259" key="10">
    <source>
        <dbReference type="PROSITE" id="PS50862"/>
    </source>
</evidence>
<feature type="domain" description="Aminoacyl-transfer RNA synthetases class-II family profile" evidence="10">
    <location>
        <begin position="104"/>
        <end position="344"/>
    </location>
</feature>
<dbReference type="FunFam" id="3.30.110.30:FF:000001">
    <property type="entry name" value="Bifunctional glutamate/proline--tRNA ligase"/>
    <property type="match status" value="1"/>
</dbReference>
<dbReference type="OMA" id="EVYWVTH"/>
<comment type="caution">
    <text evidence="11">The sequence shown here is derived from an EMBL/GenBank/DDBJ whole genome shotgun (WGS) entry which is preliminary data.</text>
</comment>
<dbReference type="PRINTS" id="PR01046">
    <property type="entry name" value="TRNASYNTHPRO"/>
</dbReference>
<dbReference type="GO" id="GO:0005524">
    <property type="term" value="F:ATP binding"/>
    <property type="evidence" value="ECO:0007669"/>
    <property type="project" value="UniProtKB-KW"/>
</dbReference>
<dbReference type="GO" id="GO:0004827">
    <property type="term" value="F:proline-tRNA ligase activity"/>
    <property type="evidence" value="ECO:0007669"/>
    <property type="project" value="UniProtKB-EC"/>
</dbReference>
<dbReference type="InterPro" id="IPR017449">
    <property type="entry name" value="Pro-tRNA_synth_II"/>
</dbReference>
<dbReference type="HAMAP" id="MF_01571">
    <property type="entry name" value="Pro_tRNA_synth_type3"/>
    <property type="match status" value="1"/>
</dbReference>
<dbReference type="AlphaFoldDB" id="A0A5J4YYT4"/>
<keyword evidence="4" id="KW-0067">ATP-binding</keyword>
<evidence type="ECO:0000313" key="11">
    <source>
        <dbReference type="EMBL" id="KAA8496140.1"/>
    </source>
</evidence>
<dbReference type="SUPFAM" id="SSF64586">
    <property type="entry name" value="C-terminal domain of ProRS"/>
    <property type="match status" value="1"/>
</dbReference>
<feature type="region of interest" description="Disordered" evidence="9">
    <location>
        <begin position="506"/>
        <end position="528"/>
    </location>
</feature>
<dbReference type="InterPro" id="IPR004154">
    <property type="entry name" value="Anticodon-bd"/>
</dbReference>
<dbReference type="CDD" id="cd00778">
    <property type="entry name" value="ProRS_core_arch_euk"/>
    <property type="match status" value="1"/>
</dbReference>
<evidence type="ECO:0000256" key="7">
    <source>
        <dbReference type="ARBA" id="ARBA00029731"/>
    </source>
</evidence>
<sequence length="578" mass="64640">MEDEFMEKVQMQSDNGLSEASAVVAGETGSTKEKKEKKPKEKKAPVAVNQGAKGSDLQKQGNRDGMEVKKLQDFALWYTQLMTKAELIEYYDVAGCYILRPWAWSMWESVKEWFDGEIKKLGVENACFPLFVSSSRLSVEKDHVEGFSPEVAWVTRSGNHDLEEPIAIRPTSETIMYPQYAKWIRSHRDLPLKLNQWTNVVRWEFKHPTPFIRSREFFWQEGHTAFATLEEAAAEVLVILSLYQQIYEYLLAVPVIRGFKSEGEKFAGGLYTTTVEAFIPPNGRAVQAATSHCLGQNFGKMFDISFDDGSGKKQYVWQNSWGCTTRSLGVMCMVHGDDSGLVLPPRVAPIQVIIIPILGGKVAETEANMVMAKVDEIVSALKLAGIRVKVEDRKDKSPGWKFNHWELKGVPLRIEIGPRDVQNEQFVCVTRLNKEKTTVALADLATMIPGMLDGIHNAMLRGAFEEYRSRITVGRTWAEFASGLEKANVILVPWCTDSECEESAKKRSGAKEASVSSSENSAESSSDARALSGAAKTLCIPLEEELERFGLPTSLDPSDSCFACARPATKWTLWGRSY</sequence>
<name>A0A5J4YYT4_PORPP</name>
<keyword evidence="2 11" id="KW-0436">Ligase</keyword>
<dbReference type="OrthoDB" id="1350766at2759"/>
<dbReference type="CDD" id="cd00862">
    <property type="entry name" value="ProRS_anticodon_zinc"/>
    <property type="match status" value="1"/>
</dbReference>
<evidence type="ECO:0000256" key="6">
    <source>
        <dbReference type="ARBA" id="ARBA00023146"/>
    </source>
</evidence>
<evidence type="ECO:0000256" key="3">
    <source>
        <dbReference type="ARBA" id="ARBA00022741"/>
    </source>
</evidence>
<evidence type="ECO:0000256" key="2">
    <source>
        <dbReference type="ARBA" id="ARBA00022598"/>
    </source>
</evidence>
<feature type="region of interest" description="Disordered" evidence="9">
    <location>
        <begin position="1"/>
        <end position="62"/>
    </location>
</feature>
<dbReference type="SMART" id="SM00946">
    <property type="entry name" value="ProRS-C_1"/>
    <property type="match status" value="1"/>
</dbReference>
<reference evidence="12" key="1">
    <citation type="journal article" date="2019" name="Nat. Commun.">
        <title>Expansion of phycobilisome linker gene families in mesophilic red algae.</title>
        <authorList>
            <person name="Lee J."/>
            <person name="Kim D."/>
            <person name="Bhattacharya D."/>
            <person name="Yoon H.S."/>
        </authorList>
    </citation>
    <scope>NUCLEOTIDE SEQUENCE [LARGE SCALE GENOMIC DNA]</scope>
    <source>
        <strain evidence="12">CCMP 1328</strain>
    </source>
</reference>
<dbReference type="InterPro" id="IPR045864">
    <property type="entry name" value="aa-tRNA-synth_II/BPL/LPL"/>
</dbReference>
<dbReference type="InterPro" id="IPR002314">
    <property type="entry name" value="aa-tRNA-synt_IIb"/>
</dbReference>
<dbReference type="EMBL" id="VRMN01000003">
    <property type="protein sequence ID" value="KAA8496140.1"/>
    <property type="molecule type" value="Genomic_DNA"/>
</dbReference>
<evidence type="ECO:0000256" key="9">
    <source>
        <dbReference type="SAM" id="MobiDB-lite"/>
    </source>
</evidence>
<dbReference type="GO" id="GO:0006433">
    <property type="term" value="P:prolyl-tRNA aminoacylation"/>
    <property type="evidence" value="ECO:0007669"/>
    <property type="project" value="InterPro"/>
</dbReference>
<comment type="catalytic activity">
    <reaction evidence="8">
        <text>tRNA(Pro) + L-proline + ATP = L-prolyl-tRNA(Pro) + AMP + diphosphate</text>
        <dbReference type="Rhea" id="RHEA:14305"/>
        <dbReference type="Rhea" id="RHEA-COMP:9700"/>
        <dbReference type="Rhea" id="RHEA-COMP:9702"/>
        <dbReference type="ChEBI" id="CHEBI:30616"/>
        <dbReference type="ChEBI" id="CHEBI:33019"/>
        <dbReference type="ChEBI" id="CHEBI:60039"/>
        <dbReference type="ChEBI" id="CHEBI:78442"/>
        <dbReference type="ChEBI" id="CHEBI:78532"/>
        <dbReference type="ChEBI" id="CHEBI:456215"/>
        <dbReference type="EC" id="6.1.1.15"/>
    </reaction>
</comment>
<accession>A0A5J4YYT4</accession>
<dbReference type="NCBIfam" id="TIGR00408">
    <property type="entry name" value="proS_fam_I"/>
    <property type="match status" value="1"/>
</dbReference>
<evidence type="ECO:0000256" key="5">
    <source>
        <dbReference type="ARBA" id="ARBA00022917"/>
    </source>
</evidence>
<dbReference type="InterPro" id="IPR016061">
    <property type="entry name" value="Pro-tRNA_ligase_II_C"/>
</dbReference>
<dbReference type="InterPro" id="IPR006195">
    <property type="entry name" value="aa-tRNA-synth_II"/>
</dbReference>
<evidence type="ECO:0000256" key="1">
    <source>
        <dbReference type="ARBA" id="ARBA00012831"/>
    </source>
</evidence>
<dbReference type="GO" id="GO:0005737">
    <property type="term" value="C:cytoplasm"/>
    <property type="evidence" value="ECO:0007669"/>
    <property type="project" value="InterPro"/>
</dbReference>
<dbReference type="PANTHER" id="PTHR43382:SF2">
    <property type="entry name" value="BIFUNCTIONAL GLUTAMATE_PROLINE--TRNA LIGASE"/>
    <property type="match status" value="1"/>
</dbReference>
<keyword evidence="12" id="KW-1185">Reference proteome</keyword>
<keyword evidence="3" id="KW-0547">Nucleotide-binding</keyword>
<dbReference type="GO" id="GO:0017101">
    <property type="term" value="C:aminoacyl-tRNA synthetase multienzyme complex"/>
    <property type="evidence" value="ECO:0007669"/>
    <property type="project" value="TreeGrafter"/>
</dbReference>
<evidence type="ECO:0000256" key="8">
    <source>
        <dbReference type="ARBA" id="ARBA00047671"/>
    </source>
</evidence>
<keyword evidence="6" id="KW-0030">Aminoacyl-tRNA synthetase</keyword>
<dbReference type="InterPro" id="IPR002316">
    <property type="entry name" value="Pro-tRNA-ligase_IIa"/>
</dbReference>
<dbReference type="Gene3D" id="3.30.110.30">
    <property type="entry name" value="C-terminal domain of ProRS"/>
    <property type="match status" value="1"/>
</dbReference>
<dbReference type="PROSITE" id="PS50862">
    <property type="entry name" value="AA_TRNA_LIGASE_II"/>
    <property type="match status" value="1"/>
</dbReference>
<dbReference type="Pfam" id="PF00587">
    <property type="entry name" value="tRNA-synt_2b"/>
    <property type="match status" value="1"/>
</dbReference>
<feature type="compositionally biased region" description="Low complexity" evidence="9">
    <location>
        <begin position="511"/>
        <end position="528"/>
    </location>
</feature>